<keyword evidence="7" id="KW-0819">tRNA processing</keyword>
<evidence type="ECO:0000256" key="8">
    <source>
        <dbReference type="ARBA" id="ARBA00022695"/>
    </source>
</evidence>
<keyword evidence="5" id="KW-0963">Cytoplasm</keyword>
<evidence type="ECO:0000256" key="11">
    <source>
        <dbReference type="ARBA" id="ARBA00029774"/>
    </source>
</evidence>
<dbReference type="EMBL" id="MU854465">
    <property type="protein sequence ID" value="KAK4034793.1"/>
    <property type="molecule type" value="Genomic_DNA"/>
</dbReference>
<dbReference type="EC" id="2.7.7.87" evidence="3"/>
<dbReference type="InterPro" id="IPR050156">
    <property type="entry name" value="TC-AMP_synthase_SUA5"/>
</dbReference>
<evidence type="ECO:0000313" key="16">
    <source>
        <dbReference type="Proteomes" id="UP001303115"/>
    </source>
</evidence>
<comment type="function">
    <text evidence="13">Required for the formation of a threonylcarbamoyl group on adenosine at position 37 (t(6)A37) in tRNAs that read codons beginning with adenine. Likely catalyzes the conversion of L-threonine, HCO(3)(-)/CO(2) and ATP to give threonylcarbamoyl-AMP (TC-AMP) as the acyladenylate intermediate, with the release of diphosphate. Required for normal translation, by ensuring translation fidelity at the level of codon recognition, appropriate translation initiation selection and maintenance of reading frame. Also involved in telomere replication. Binds to single-stranded telomeric (ssTG) DNA and positively regulates telomere length.</text>
</comment>
<evidence type="ECO:0000313" key="15">
    <source>
        <dbReference type="EMBL" id="KAK4034793.1"/>
    </source>
</evidence>
<evidence type="ECO:0000256" key="12">
    <source>
        <dbReference type="ARBA" id="ARBA00048366"/>
    </source>
</evidence>
<dbReference type="GO" id="GO:0061710">
    <property type="term" value="F:L-threonylcarbamoyladenylate synthase"/>
    <property type="evidence" value="ECO:0007669"/>
    <property type="project" value="UniProtKB-EC"/>
</dbReference>
<evidence type="ECO:0000256" key="3">
    <source>
        <dbReference type="ARBA" id="ARBA00012584"/>
    </source>
</evidence>
<keyword evidence="6" id="KW-0808">Transferase</keyword>
<evidence type="ECO:0000256" key="6">
    <source>
        <dbReference type="ARBA" id="ARBA00022679"/>
    </source>
</evidence>
<evidence type="ECO:0000256" key="5">
    <source>
        <dbReference type="ARBA" id="ARBA00022490"/>
    </source>
</evidence>
<comment type="caution">
    <text evidence="15">The sequence shown here is derived from an EMBL/GenBank/DDBJ whole genome shotgun (WGS) entry which is preliminary data.</text>
</comment>
<evidence type="ECO:0000256" key="4">
    <source>
        <dbReference type="ARBA" id="ARBA00015492"/>
    </source>
</evidence>
<dbReference type="InterPro" id="IPR005145">
    <property type="entry name" value="Sua5_C"/>
</dbReference>
<evidence type="ECO:0000256" key="1">
    <source>
        <dbReference type="ARBA" id="ARBA00004496"/>
    </source>
</evidence>
<dbReference type="Proteomes" id="UP001303115">
    <property type="component" value="Unassembled WGS sequence"/>
</dbReference>
<dbReference type="PANTHER" id="PTHR17490">
    <property type="entry name" value="SUA5"/>
    <property type="match status" value="1"/>
</dbReference>
<feature type="domain" description="YrdC-like" evidence="14">
    <location>
        <begin position="58"/>
        <end position="263"/>
    </location>
</feature>
<dbReference type="NCBIfam" id="TIGR00057">
    <property type="entry name" value="L-threonylcarbamoyladenylate synthase"/>
    <property type="match status" value="1"/>
</dbReference>
<dbReference type="InterPro" id="IPR038385">
    <property type="entry name" value="Sua5/YwlC_C"/>
</dbReference>
<comment type="subcellular location">
    <subcellularLocation>
        <location evidence="1">Cytoplasm</location>
    </subcellularLocation>
</comment>
<dbReference type="Pfam" id="PF03481">
    <property type="entry name" value="Sua5_C"/>
    <property type="match status" value="1"/>
</dbReference>
<evidence type="ECO:0000256" key="2">
    <source>
        <dbReference type="ARBA" id="ARBA00007663"/>
    </source>
</evidence>
<evidence type="ECO:0000256" key="9">
    <source>
        <dbReference type="ARBA" id="ARBA00022741"/>
    </source>
</evidence>
<dbReference type="PROSITE" id="PS51163">
    <property type="entry name" value="YRDC"/>
    <property type="match status" value="1"/>
</dbReference>
<dbReference type="InterPro" id="IPR017945">
    <property type="entry name" value="DHBP_synth_RibB-like_a/b_dom"/>
</dbReference>
<reference evidence="16" key="1">
    <citation type="journal article" date="2023" name="Mol. Phylogenet. Evol.">
        <title>Genome-scale phylogeny and comparative genomics of the fungal order Sordariales.</title>
        <authorList>
            <person name="Hensen N."/>
            <person name="Bonometti L."/>
            <person name="Westerberg I."/>
            <person name="Brannstrom I.O."/>
            <person name="Guillou S."/>
            <person name="Cros-Aarteil S."/>
            <person name="Calhoun S."/>
            <person name="Haridas S."/>
            <person name="Kuo A."/>
            <person name="Mondo S."/>
            <person name="Pangilinan J."/>
            <person name="Riley R."/>
            <person name="LaButti K."/>
            <person name="Andreopoulos B."/>
            <person name="Lipzen A."/>
            <person name="Chen C."/>
            <person name="Yan M."/>
            <person name="Daum C."/>
            <person name="Ng V."/>
            <person name="Clum A."/>
            <person name="Steindorff A."/>
            <person name="Ohm R.A."/>
            <person name="Martin F."/>
            <person name="Silar P."/>
            <person name="Natvig D.O."/>
            <person name="Lalanne C."/>
            <person name="Gautier V."/>
            <person name="Ament-Velasquez S.L."/>
            <person name="Kruys A."/>
            <person name="Hutchinson M.I."/>
            <person name="Powell A.J."/>
            <person name="Barry K."/>
            <person name="Miller A.N."/>
            <person name="Grigoriev I.V."/>
            <person name="Debuchy R."/>
            <person name="Gladieux P."/>
            <person name="Hiltunen Thoren M."/>
            <person name="Johannesson H."/>
        </authorList>
    </citation>
    <scope>NUCLEOTIDE SEQUENCE [LARGE SCALE GENOMIC DNA]</scope>
    <source>
        <strain evidence="16">CBS 284.82</strain>
    </source>
</reference>
<evidence type="ECO:0000259" key="14">
    <source>
        <dbReference type="PROSITE" id="PS51163"/>
    </source>
</evidence>
<organism evidence="15 16">
    <name type="scientific">Parachaetomium inaequale</name>
    <dbReference type="NCBI Taxonomy" id="2588326"/>
    <lineage>
        <taxon>Eukaryota</taxon>
        <taxon>Fungi</taxon>
        <taxon>Dikarya</taxon>
        <taxon>Ascomycota</taxon>
        <taxon>Pezizomycotina</taxon>
        <taxon>Sordariomycetes</taxon>
        <taxon>Sordariomycetidae</taxon>
        <taxon>Sordariales</taxon>
        <taxon>Chaetomiaceae</taxon>
        <taxon>Parachaetomium</taxon>
    </lineage>
</organism>
<protein>
    <recommendedName>
        <fullName evidence="4">Threonylcarbamoyl-AMP synthase</fullName>
        <ecNumber evidence="3">2.7.7.87</ecNumber>
    </recommendedName>
    <alternativeName>
        <fullName evidence="11">L-threonylcarbamoyladenylate synthase</fullName>
    </alternativeName>
</protein>
<dbReference type="FunFam" id="3.90.870.10:FF:000008">
    <property type="entry name" value="Threonylcarbamoyl-AMP synthase"/>
    <property type="match status" value="1"/>
</dbReference>
<evidence type="ECO:0000256" key="7">
    <source>
        <dbReference type="ARBA" id="ARBA00022694"/>
    </source>
</evidence>
<evidence type="ECO:0000256" key="13">
    <source>
        <dbReference type="ARBA" id="ARBA00056339"/>
    </source>
</evidence>
<proteinExistence type="inferred from homology"/>
<dbReference type="SUPFAM" id="SSF55821">
    <property type="entry name" value="YrdC/RibB"/>
    <property type="match status" value="1"/>
</dbReference>
<dbReference type="Pfam" id="PF01300">
    <property type="entry name" value="Sua5_yciO_yrdC"/>
    <property type="match status" value="1"/>
</dbReference>
<gene>
    <name evidence="15" type="ORF">C8A01DRAFT_38723</name>
</gene>
<dbReference type="GO" id="GO:0005737">
    <property type="term" value="C:cytoplasm"/>
    <property type="evidence" value="ECO:0007669"/>
    <property type="project" value="UniProtKB-SubCell"/>
</dbReference>
<dbReference type="InterPro" id="IPR006070">
    <property type="entry name" value="Sua5-like_dom"/>
</dbReference>
<evidence type="ECO:0000256" key="10">
    <source>
        <dbReference type="ARBA" id="ARBA00022840"/>
    </source>
</evidence>
<dbReference type="AlphaFoldDB" id="A0AAN6PDK2"/>
<keyword evidence="16" id="KW-1185">Reference proteome</keyword>
<dbReference type="GO" id="GO:0002949">
    <property type="term" value="P:tRNA threonylcarbamoyladenosine modification"/>
    <property type="evidence" value="ECO:0007669"/>
    <property type="project" value="UniProtKB-ARBA"/>
</dbReference>
<dbReference type="PANTHER" id="PTHR17490:SF16">
    <property type="entry name" value="THREONYLCARBAMOYL-AMP SYNTHASE"/>
    <property type="match status" value="1"/>
</dbReference>
<accession>A0AAN6PDK2</accession>
<comment type="similarity">
    <text evidence="2">Belongs to the SUA5 family.</text>
</comment>
<dbReference type="Gene3D" id="3.90.870.10">
    <property type="entry name" value="DHBP synthase"/>
    <property type="match status" value="1"/>
</dbReference>
<dbReference type="GO" id="GO:0005524">
    <property type="term" value="F:ATP binding"/>
    <property type="evidence" value="ECO:0007669"/>
    <property type="project" value="UniProtKB-KW"/>
</dbReference>
<dbReference type="GO" id="GO:0006450">
    <property type="term" value="P:regulation of translational fidelity"/>
    <property type="evidence" value="ECO:0007669"/>
    <property type="project" value="TreeGrafter"/>
</dbReference>
<sequence length="441" mass="45777">MKTRILKVPLAGKDDAALGRWASTAPDGRPDLTTWEVTTTATATGTDTDTDPDSAAVLAPLHEAAHLLRTTAVPVAFPTETVYGLGADATRSAAVRGIYAAKGRPSDNPLIVHVSDLTMLRRLLSSSSPTTTSPEEVDERDVIPAIYHPLITRFWPGPLTILLPLPSPSPLASEVTASLRSFGARMPASALARTLIALSGTPLAAPSANASTRPSPTAARHVRDDLEGKIEVVLDGGACEVGVESTVVDGMCEPPVVLRPGGVGIEELRGCRGWEGVQRAYGEEIKKGEVPRAPGMKYKHYSPRARVVLCEVGGGKGVGVGDVKGEGKETVGVIRTGGWAVAGGLRYAGLGETGQVNGEGDAGFVVKEGVLLGEDGSEAGRLLDVDLGGDVKGVAHGLFAALRELDRLGADVIFVEGVSDGDDIAAAVMNRLRKAASEIRA</sequence>
<dbReference type="GO" id="GO:0003725">
    <property type="term" value="F:double-stranded RNA binding"/>
    <property type="evidence" value="ECO:0007669"/>
    <property type="project" value="InterPro"/>
</dbReference>
<keyword evidence="8" id="KW-0548">Nucleotidyltransferase</keyword>
<comment type="catalytic activity">
    <reaction evidence="12">
        <text>L-threonine + hydrogencarbonate + ATP = L-threonylcarbamoyladenylate + diphosphate + H2O</text>
        <dbReference type="Rhea" id="RHEA:36407"/>
        <dbReference type="ChEBI" id="CHEBI:15377"/>
        <dbReference type="ChEBI" id="CHEBI:17544"/>
        <dbReference type="ChEBI" id="CHEBI:30616"/>
        <dbReference type="ChEBI" id="CHEBI:33019"/>
        <dbReference type="ChEBI" id="CHEBI:57926"/>
        <dbReference type="ChEBI" id="CHEBI:73682"/>
        <dbReference type="EC" id="2.7.7.87"/>
    </reaction>
</comment>
<dbReference type="GO" id="GO:0000049">
    <property type="term" value="F:tRNA binding"/>
    <property type="evidence" value="ECO:0007669"/>
    <property type="project" value="TreeGrafter"/>
</dbReference>
<name>A0AAN6PDK2_9PEZI</name>
<keyword evidence="9" id="KW-0547">Nucleotide-binding</keyword>
<keyword evidence="10" id="KW-0067">ATP-binding</keyword>
<dbReference type="Gene3D" id="3.40.50.11030">
    <property type="entry name" value="Threonylcarbamoyl-AMP synthase, C-terminal domain"/>
    <property type="match status" value="1"/>
</dbReference>